<feature type="transmembrane region" description="Helical" evidence="5">
    <location>
        <begin position="12"/>
        <end position="37"/>
    </location>
</feature>
<evidence type="ECO:0000259" key="6">
    <source>
        <dbReference type="Pfam" id="PF12698"/>
    </source>
</evidence>
<dbReference type="InterPro" id="IPR013525">
    <property type="entry name" value="ABC2_TM"/>
</dbReference>
<dbReference type="Gene3D" id="3.40.1710.10">
    <property type="entry name" value="abc type-2 transporter like domain"/>
    <property type="match status" value="1"/>
</dbReference>
<dbReference type="InterPro" id="IPR023908">
    <property type="entry name" value="xxxLxxG_rpt"/>
</dbReference>
<keyword evidence="3 5" id="KW-1133">Transmembrane helix</keyword>
<evidence type="ECO:0000256" key="5">
    <source>
        <dbReference type="SAM" id="Phobius"/>
    </source>
</evidence>
<evidence type="ECO:0000256" key="4">
    <source>
        <dbReference type="ARBA" id="ARBA00023136"/>
    </source>
</evidence>
<evidence type="ECO:0000256" key="2">
    <source>
        <dbReference type="ARBA" id="ARBA00022692"/>
    </source>
</evidence>
<evidence type="ECO:0000256" key="1">
    <source>
        <dbReference type="ARBA" id="ARBA00004141"/>
    </source>
</evidence>
<evidence type="ECO:0000313" key="7">
    <source>
        <dbReference type="EMBL" id="GAA3623103.1"/>
    </source>
</evidence>
<dbReference type="InterPro" id="IPR051328">
    <property type="entry name" value="T7SS_ABC-Transporter"/>
</dbReference>
<dbReference type="Proteomes" id="UP001501490">
    <property type="component" value="Unassembled WGS sequence"/>
</dbReference>
<dbReference type="NCBIfam" id="TIGR03061">
    <property type="entry name" value="pip_yhgE_Nterm"/>
    <property type="match status" value="1"/>
</dbReference>
<comment type="caution">
    <text evidence="7">The sequence shown here is derived from an EMBL/GenBank/DDBJ whole genome shotgun (WGS) entry which is preliminary data.</text>
</comment>
<feature type="transmembrane region" description="Helical" evidence="5">
    <location>
        <begin position="645"/>
        <end position="668"/>
    </location>
</feature>
<feature type="transmembrane region" description="Helical" evidence="5">
    <location>
        <begin position="611"/>
        <end position="633"/>
    </location>
</feature>
<dbReference type="EMBL" id="BAABAB010000017">
    <property type="protein sequence ID" value="GAA3623103.1"/>
    <property type="molecule type" value="Genomic_DNA"/>
</dbReference>
<dbReference type="InterPro" id="IPR011049">
    <property type="entry name" value="Serralysin-like_metalloprot_C"/>
</dbReference>
<reference evidence="8" key="1">
    <citation type="journal article" date="2019" name="Int. J. Syst. Evol. Microbiol.">
        <title>The Global Catalogue of Microorganisms (GCM) 10K type strain sequencing project: providing services to taxonomists for standard genome sequencing and annotation.</title>
        <authorList>
            <consortium name="The Broad Institute Genomics Platform"/>
            <consortium name="The Broad Institute Genome Sequencing Center for Infectious Disease"/>
            <person name="Wu L."/>
            <person name="Ma J."/>
        </authorList>
    </citation>
    <scope>NUCLEOTIDE SEQUENCE [LARGE SCALE GENOMIC DNA]</scope>
    <source>
        <strain evidence="8">JCM 16929</strain>
    </source>
</reference>
<dbReference type="PANTHER" id="PTHR43077:SF5">
    <property type="entry name" value="PHAGE INFECTION PROTEIN"/>
    <property type="match status" value="1"/>
</dbReference>
<protein>
    <submittedName>
        <fullName evidence="7">YhgE/Pip domain-containing protein</fullName>
    </submittedName>
</protein>
<dbReference type="NCBIfam" id="TIGR03057">
    <property type="entry name" value="xxxLxxG_by_4"/>
    <property type="match status" value="7"/>
</dbReference>
<gene>
    <name evidence="7" type="ORF">GCM10022236_26900</name>
</gene>
<dbReference type="InterPro" id="IPR017500">
    <property type="entry name" value="Phage_infect_YhgE_N"/>
</dbReference>
<dbReference type="PANTHER" id="PTHR43077">
    <property type="entry name" value="TRANSPORT PERMEASE YVFS-RELATED"/>
    <property type="match status" value="1"/>
</dbReference>
<feature type="transmembrane region" description="Helical" evidence="5">
    <location>
        <begin position="721"/>
        <end position="742"/>
    </location>
</feature>
<dbReference type="Pfam" id="PF12698">
    <property type="entry name" value="ABC2_membrane_3"/>
    <property type="match status" value="1"/>
</dbReference>
<dbReference type="SUPFAM" id="SSF58104">
    <property type="entry name" value="Methyl-accepting chemotaxis protein (MCP) signaling domain"/>
    <property type="match status" value="1"/>
</dbReference>
<feature type="transmembrane region" description="Helical" evidence="5">
    <location>
        <begin position="568"/>
        <end position="590"/>
    </location>
</feature>
<dbReference type="Gene3D" id="1.10.287.950">
    <property type="entry name" value="Methyl-accepting chemotaxis protein"/>
    <property type="match status" value="1"/>
</dbReference>
<keyword evidence="4 5" id="KW-0472">Membrane</keyword>
<organism evidence="7 8">
    <name type="scientific">Microlunatus ginsengisoli</name>
    <dbReference type="NCBI Taxonomy" id="363863"/>
    <lineage>
        <taxon>Bacteria</taxon>
        <taxon>Bacillati</taxon>
        <taxon>Actinomycetota</taxon>
        <taxon>Actinomycetes</taxon>
        <taxon>Propionibacteriales</taxon>
        <taxon>Propionibacteriaceae</taxon>
        <taxon>Microlunatus</taxon>
    </lineage>
</organism>
<feature type="transmembrane region" description="Helical" evidence="5">
    <location>
        <begin position="675"/>
        <end position="701"/>
    </location>
</feature>
<accession>A0ABP7A1I3</accession>
<keyword evidence="2 5" id="KW-0812">Transmembrane</keyword>
<keyword evidence="8" id="KW-1185">Reference proteome</keyword>
<feature type="domain" description="ABC-2 type transporter transmembrane" evidence="6">
    <location>
        <begin position="18"/>
        <end position="168"/>
    </location>
</feature>
<name>A0ABP7A1I3_9ACTN</name>
<dbReference type="RefSeq" id="WP_344805292.1">
    <property type="nucleotide sequence ID" value="NZ_BAABAB010000017.1"/>
</dbReference>
<proteinExistence type="predicted"/>
<evidence type="ECO:0000256" key="3">
    <source>
        <dbReference type="ARBA" id="ARBA00022989"/>
    </source>
</evidence>
<evidence type="ECO:0000313" key="8">
    <source>
        <dbReference type="Proteomes" id="UP001501490"/>
    </source>
</evidence>
<comment type="subcellular location">
    <subcellularLocation>
        <location evidence="1">Membrane</location>
        <topology evidence="1">Multi-pass membrane protein</topology>
    </subcellularLocation>
</comment>
<dbReference type="SUPFAM" id="SSF101967">
    <property type="entry name" value="Adhesin YadA, collagen-binding domain"/>
    <property type="match status" value="1"/>
</dbReference>
<sequence>MFRLERAQAGGRIGALSLIGLVLIPLLVAGGFLWATWNSSDRLDRVQAAIVNNDEGVTLNKQFVPLGRQLAGGLVKGEEGVENFDWILTDDADAKAGMESGEYAAVVTIPKDFSKQATSFSKDETSQIEPATIDVQVSQIRGIADGVVAQFITAAATSALNTELTKQYLDNVYIGFNDTGKQFTTVADAAGKLADGATKLSDGLEQTSDGTGKLADGLGQLSTGASQLSSGVGQYTGGVSQLSTGLGKLADGTKDLPSQVRQLANGAQQAADGAGKLGAGGRQLDAGADKLVSGAHGVVSAVTLIRDGGKAGPVDVAGTKQVAAHSVDVAKGVGTVAGTMGAVAAGQLPPAQVGLDCPQDYSADQCVAWTAAVRATAGSAAQQLAGPAQQAGELAVAAGTTNGVLDAAIEGTEDQAGLEDFPAGVQKFADGLDTYTDGVGSLATGLGKLADGTDKLADGMKPLADGIASAASGAAKLAAGGPQLASGTSQLASGAAQSADGAQQLADGVVKLSDGGSQLADGSTKLADGLAKGAKQIPTYDQAKRTALSTTVATPVDQERPSALFADIANTTFLSVLALWLGGLASFLILRAVPSRVLTSSKPSWRLAADAVLPAAGIGVVQAVALTVSLQILLDLTVRQTLEMLPLLVLASLAFVVINHALVAWLGGVGRFVSVALGVLFAAAAITDAVPAALSALVPFLPPTPALEGARAIASGGTGALGAGGLLFIWLVAGASAGVLAVSRRRLAPAPAPAWAGGH</sequence>